<dbReference type="InterPro" id="IPR003898">
    <property type="entry name" value="Borpert_toxA"/>
</dbReference>
<gene>
    <name evidence="1" type="ORF">D9O31_25700</name>
</gene>
<proteinExistence type="predicted"/>
<reference evidence="1" key="1">
    <citation type="submission" date="2018-10" db="EMBL/GenBank/DDBJ databases">
        <authorList>
            <consortium name="PulseNet: The National Subtyping Network for Foodborne Disease Surveillance"/>
            <person name="Tarr C.L."/>
            <person name="Trees E."/>
            <person name="Katz L.S."/>
            <person name="Carleton-Romer H.A."/>
            <person name="Stroika S."/>
            <person name="Kucerova Z."/>
            <person name="Roache K.F."/>
            <person name="Sabol A.L."/>
            <person name="Besser J."/>
            <person name="Gerner-Smidt P."/>
        </authorList>
    </citation>
    <scope>NUCLEOTIDE SEQUENCE [LARGE SCALE GENOMIC DNA]</scope>
    <source>
        <strain evidence="1">PNUSAS052121</strain>
    </source>
</reference>
<dbReference type="GO" id="GO:0003950">
    <property type="term" value="F:NAD+ poly-ADP-ribosyltransferase activity"/>
    <property type="evidence" value="ECO:0007669"/>
    <property type="project" value="InterPro"/>
</dbReference>
<dbReference type="GO" id="GO:0005576">
    <property type="term" value="C:extracellular region"/>
    <property type="evidence" value="ECO:0007669"/>
    <property type="project" value="InterPro"/>
</dbReference>
<name>A0A403T7Q1_SALER</name>
<dbReference type="SUPFAM" id="SSF56399">
    <property type="entry name" value="ADP-ribosylation"/>
    <property type="match status" value="1"/>
</dbReference>
<dbReference type="AlphaFoldDB" id="A0A403T7Q1"/>
<dbReference type="Gene3D" id="3.90.210.10">
    <property type="entry name" value="Heat-Labile Enterotoxin, subunit A"/>
    <property type="match status" value="1"/>
</dbReference>
<protein>
    <recommendedName>
        <fullName evidence="2">Pertussis toxin subunit 1</fullName>
    </recommendedName>
</protein>
<evidence type="ECO:0008006" key="2">
    <source>
        <dbReference type="Google" id="ProtNLM"/>
    </source>
</evidence>
<comment type="caution">
    <text evidence="1">The sequence shown here is derived from an EMBL/GenBank/DDBJ whole genome shotgun (WGS) entry which is preliminary data.</text>
</comment>
<dbReference type="EMBL" id="RWAH01000050">
    <property type="protein sequence ID" value="MMS79798.1"/>
    <property type="molecule type" value="Genomic_DNA"/>
</dbReference>
<sequence length="269" mass="29546">MFRLIAFVFLFMSGISYAEVPSDLFRRDTRGPDIIFNQGFLARGSNTNLIQHVSGVSLHGDRGTVPLSGWVSTSASLRWTTIPRYPITEFWVYTITPDSRAYSVQASFEHYINTNPDSSGAAYVRRLLELYGDQHEWSVLGGIPASSVRFATRYVFTEGEFRADEIRQNPGYRSSIPSANPEPYPLVPASSGEVNAIGGGGAPAASSRWTGLSLSACWGSGSPSRTPRDTQVKPVAPECAIPAESKVIHGIPLRNRVIMPASYFYHHDL</sequence>
<evidence type="ECO:0000313" key="1">
    <source>
        <dbReference type="EMBL" id="MMS79798.1"/>
    </source>
</evidence>
<accession>A0A403T7Q1</accession>
<dbReference type="Proteomes" id="UP000839526">
    <property type="component" value="Unassembled WGS sequence"/>
</dbReference>
<organism evidence="1">
    <name type="scientific">Salmonella enterica</name>
    <name type="common">Salmonella choleraesuis</name>
    <dbReference type="NCBI Taxonomy" id="28901"/>
    <lineage>
        <taxon>Bacteria</taxon>
        <taxon>Pseudomonadati</taxon>
        <taxon>Pseudomonadota</taxon>
        <taxon>Gammaproteobacteria</taxon>
        <taxon>Enterobacterales</taxon>
        <taxon>Enterobacteriaceae</taxon>
        <taxon>Salmonella</taxon>
    </lineage>
</organism>
<dbReference type="Pfam" id="PF02917">
    <property type="entry name" value="Pertussis_S1"/>
    <property type="match status" value="1"/>
</dbReference>